<keyword evidence="7" id="KW-0112">Calmodulin-binding</keyword>
<feature type="compositionally biased region" description="Low complexity" evidence="11">
    <location>
        <begin position="590"/>
        <end position="603"/>
    </location>
</feature>
<evidence type="ECO:0000256" key="8">
    <source>
        <dbReference type="ARBA" id="ARBA00023136"/>
    </source>
</evidence>
<evidence type="ECO:0000313" key="14">
    <source>
        <dbReference type="Proteomes" id="UP000053700"/>
    </source>
</evidence>
<dbReference type="GO" id="GO:0051016">
    <property type="term" value="P:barbed-end actin filament capping"/>
    <property type="evidence" value="ECO:0007669"/>
    <property type="project" value="TreeGrafter"/>
</dbReference>
<feature type="compositionally biased region" description="Basic residues" evidence="11">
    <location>
        <begin position="685"/>
        <end position="709"/>
    </location>
</feature>
<dbReference type="PANTHER" id="PTHR10672">
    <property type="entry name" value="ADDUCIN"/>
    <property type="match status" value="1"/>
</dbReference>
<evidence type="ECO:0000256" key="7">
    <source>
        <dbReference type="ARBA" id="ARBA00022860"/>
    </source>
</evidence>
<keyword evidence="4" id="KW-1003">Cell membrane</keyword>
<proteinExistence type="inferred from homology"/>
<feature type="region of interest" description="Disordered" evidence="11">
    <location>
        <begin position="573"/>
        <end position="613"/>
    </location>
</feature>
<dbReference type="GO" id="GO:0005516">
    <property type="term" value="F:calmodulin binding"/>
    <property type="evidence" value="ECO:0007669"/>
    <property type="project" value="UniProtKB-KW"/>
</dbReference>
<evidence type="ECO:0000256" key="1">
    <source>
        <dbReference type="ARBA" id="ARBA00004245"/>
    </source>
</evidence>
<feature type="region of interest" description="Disordered" evidence="11">
    <location>
        <begin position="471"/>
        <end position="496"/>
    </location>
</feature>
<dbReference type="OrthoDB" id="3238794at2759"/>
<name>A0A091TRQ7_PHORB</name>
<feature type="region of interest" description="Disordered" evidence="11">
    <location>
        <begin position="657"/>
        <end position="709"/>
    </location>
</feature>
<evidence type="ECO:0000256" key="9">
    <source>
        <dbReference type="ARBA" id="ARBA00023203"/>
    </source>
</evidence>
<dbReference type="InterPro" id="IPR051017">
    <property type="entry name" value="Aldolase-II_Adducin_sf"/>
</dbReference>
<feature type="region of interest" description="Disordered" evidence="11">
    <location>
        <begin position="533"/>
        <end position="557"/>
    </location>
</feature>
<evidence type="ECO:0000256" key="3">
    <source>
        <dbReference type="ARBA" id="ARBA00006274"/>
    </source>
</evidence>
<dbReference type="InterPro" id="IPR001303">
    <property type="entry name" value="Aldolase_II/adducin_N"/>
</dbReference>
<keyword evidence="9" id="KW-0009">Actin-binding</keyword>
<dbReference type="FunFam" id="3.40.225.10:FF:000004">
    <property type="entry name" value="gamma-adducin isoform X1"/>
    <property type="match status" value="1"/>
</dbReference>
<evidence type="ECO:0000256" key="11">
    <source>
        <dbReference type="SAM" id="MobiDB-lite"/>
    </source>
</evidence>
<comment type="similarity">
    <text evidence="3">Belongs to the aldolase class II family. Adducin subfamily.</text>
</comment>
<evidence type="ECO:0000256" key="5">
    <source>
        <dbReference type="ARBA" id="ARBA00022490"/>
    </source>
</evidence>
<evidence type="ECO:0000313" key="13">
    <source>
        <dbReference type="EMBL" id="KFQ81039.1"/>
    </source>
</evidence>
<evidence type="ECO:0000256" key="2">
    <source>
        <dbReference type="ARBA" id="ARBA00004413"/>
    </source>
</evidence>
<sequence length="709" mass="79121">MSTDASQVVITTPPPATMPHKERYFDRINENDPEYIRERNMSPDLRQDFNMMEQRKRVTQILQSPAFREDLECLIQEQMKKGNNPTGLLALQQIAEYITASSFAGFSSSSLSHGMITPINDLPGIDTSSFVKGEKLTRCKLASLYRLADLFGWAHLPNAYITVRVSKEHDHILIIPRGLSFSEASASNLVKVNILGDVVDQGSTTLSIDNAGFSPHVAIYSTRPDVRCVIHIHTPATAAVSSMKCGILPISQEALILGDVAYYNYQGSLDEQEERIQLQKVLGPSCKVLVLRNHGVVALGETLEEAFHYIFNVQLACETQVHALAGAGGIDNLLLLDLQKFKPSTHAVAAAGGGGVNMASQQKWKVGEQEFEALMRMLDNLGYRTGYAYRQPLVREKPRHKSDVEIPATVTAFSFEDDTVPLSPLKFLAQRQQREKTRWLNSPNTYLKVNVPEESWNGETSPRTKITWMKADDSSKTSGGTPIKIEDPNQFVPLNTNPSEVLEKRNKIREQNRYDLKTAGPQSQLLAGIVVDKKPSPPMQFEDDEHAPPAPPNPFSHLTEKELEEYKKTIERKQQGLEDAEQELFSDDGSSVSQIQSQTQSPQNVPEKLEENHEDLYTQNANLISVEMPVVVVNGKEDAHDVEEDLTKRVSQLTTSTVESVEITIKSSEKIEETLSPEGSPSKSPSKKKKKFRTPSFLKKSKKKEKVEA</sequence>
<dbReference type="GO" id="GO:0005856">
    <property type="term" value="C:cytoskeleton"/>
    <property type="evidence" value="ECO:0007669"/>
    <property type="project" value="UniProtKB-SubCell"/>
</dbReference>
<evidence type="ECO:0000256" key="4">
    <source>
        <dbReference type="ARBA" id="ARBA00022475"/>
    </source>
</evidence>
<keyword evidence="5" id="KW-0963">Cytoplasm</keyword>
<gene>
    <name evidence="13" type="ORF">N337_04749</name>
</gene>
<evidence type="ECO:0000256" key="6">
    <source>
        <dbReference type="ARBA" id="ARBA00022553"/>
    </source>
</evidence>
<keyword evidence="10" id="KW-0206">Cytoskeleton</keyword>
<reference evidence="13 14" key="1">
    <citation type="submission" date="2014-04" db="EMBL/GenBank/DDBJ databases">
        <title>Genome evolution of avian class.</title>
        <authorList>
            <person name="Zhang G."/>
            <person name="Li C."/>
        </authorList>
    </citation>
    <scope>NUCLEOTIDE SEQUENCE [LARGE SCALE GENOMIC DNA]</scope>
    <source>
        <strain evidence="13">BGI_N337</strain>
    </source>
</reference>
<feature type="compositionally biased region" description="Low complexity" evidence="11">
    <location>
        <begin position="674"/>
        <end position="684"/>
    </location>
</feature>
<dbReference type="Pfam" id="PF00596">
    <property type="entry name" value="Aldolase_II"/>
    <property type="match status" value="1"/>
</dbReference>
<keyword evidence="8" id="KW-0472">Membrane</keyword>
<dbReference type="Proteomes" id="UP000053700">
    <property type="component" value="Unassembled WGS sequence"/>
</dbReference>
<keyword evidence="14" id="KW-1185">Reference proteome</keyword>
<evidence type="ECO:0000259" key="12">
    <source>
        <dbReference type="SMART" id="SM01007"/>
    </source>
</evidence>
<dbReference type="EMBL" id="KK403719">
    <property type="protein sequence ID" value="KFQ81039.1"/>
    <property type="molecule type" value="Genomic_DNA"/>
</dbReference>
<dbReference type="GO" id="GO:0005886">
    <property type="term" value="C:plasma membrane"/>
    <property type="evidence" value="ECO:0007669"/>
    <property type="project" value="UniProtKB-SubCell"/>
</dbReference>
<dbReference type="PANTHER" id="PTHR10672:SF5">
    <property type="entry name" value="GAMMA-ADDUCIN"/>
    <property type="match status" value="1"/>
</dbReference>
<dbReference type="SMART" id="SM01007">
    <property type="entry name" value="Aldolase_II"/>
    <property type="match status" value="1"/>
</dbReference>
<dbReference type="GO" id="GO:0014069">
    <property type="term" value="C:postsynaptic density"/>
    <property type="evidence" value="ECO:0007669"/>
    <property type="project" value="TreeGrafter"/>
</dbReference>
<dbReference type="AlphaFoldDB" id="A0A091TRQ7"/>
<dbReference type="InterPro" id="IPR036409">
    <property type="entry name" value="Aldolase_II/adducin_N_sf"/>
</dbReference>
<organism evidence="13 14">
    <name type="scientific">Phoenicopterus ruber ruber</name>
    <dbReference type="NCBI Taxonomy" id="9218"/>
    <lineage>
        <taxon>Eukaryota</taxon>
        <taxon>Metazoa</taxon>
        <taxon>Chordata</taxon>
        <taxon>Craniata</taxon>
        <taxon>Vertebrata</taxon>
        <taxon>Euteleostomi</taxon>
        <taxon>Archelosauria</taxon>
        <taxon>Archosauria</taxon>
        <taxon>Dinosauria</taxon>
        <taxon>Saurischia</taxon>
        <taxon>Theropoda</taxon>
        <taxon>Coelurosauria</taxon>
        <taxon>Aves</taxon>
        <taxon>Neognathae</taxon>
        <taxon>Neoaves</taxon>
        <taxon>Mirandornithes</taxon>
        <taxon>Phoenicopteriformes</taxon>
        <taxon>Phoenicopteridae</taxon>
        <taxon>Phoenicopterus</taxon>
    </lineage>
</organism>
<comment type="subcellular location">
    <subcellularLocation>
        <location evidence="2">Cell membrane</location>
        <topology evidence="2">Peripheral membrane protein</topology>
        <orientation evidence="2">Cytoplasmic side</orientation>
    </subcellularLocation>
    <subcellularLocation>
        <location evidence="1">Cytoplasm</location>
        <location evidence="1">Cytoskeleton</location>
    </subcellularLocation>
</comment>
<dbReference type="Gene3D" id="3.40.225.10">
    <property type="entry name" value="Class II aldolase/adducin N-terminal domain"/>
    <property type="match status" value="1"/>
</dbReference>
<dbReference type="SUPFAM" id="SSF53639">
    <property type="entry name" value="AraD/HMP-PK domain-like"/>
    <property type="match status" value="1"/>
</dbReference>
<feature type="domain" description="Class II aldolase/adducin N-terminal" evidence="12">
    <location>
        <begin position="139"/>
        <end position="321"/>
    </location>
</feature>
<accession>A0A091TRQ7</accession>
<evidence type="ECO:0000256" key="10">
    <source>
        <dbReference type="ARBA" id="ARBA00023212"/>
    </source>
</evidence>
<protein>
    <submittedName>
        <fullName evidence="13">Gamma-adducin</fullName>
    </submittedName>
</protein>
<keyword evidence="6" id="KW-0597">Phosphoprotein</keyword>
<dbReference type="GO" id="GO:0051015">
    <property type="term" value="F:actin filament binding"/>
    <property type="evidence" value="ECO:0007669"/>
    <property type="project" value="TreeGrafter"/>
</dbReference>